<comment type="caution">
    <text evidence="1">The sequence shown here is derived from an EMBL/GenBank/DDBJ whole genome shotgun (WGS) entry which is preliminary data.</text>
</comment>
<dbReference type="AlphaFoldDB" id="A0A9R1WWE2"/>
<organism evidence="1 2">
    <name type="scientific">Lactuca sativa</name>
    <name type="common">Garden lettuce</name>
    <dbReference type="NCBI Taxonomy" id="4236"/>
    <lineage>
        <taxon>Eukaryota</taxon>
        <taxon>Viridiplantae</taxon>
        <taxon>Streptophyta</taxon>
        <taxon>Embryophyta</taxon>
        <taxon>Tracheophyta</taxon>
        <taxon>Spermatophyta</taxon>
        <taxon>Magnoliopsida</taxon>
        <taxon>eudicotyledons</taxon>
        <taxon>Gunneridae</taxon>
        <taxon>Pentapetalae</taxon>
        <taxon>asterids</taxon>
        <taxon>campanulids</taxon>
        <taxon>Asterales</taxon>
        <taxon>Asteraceae</taxon>
        <taxon>Cichorioideae</taxon>
        <taxon>Cichorieae</taxon>
        <taxon>Lactucinae</taxon>
        <taxon>Lactuca</taxon>
    </lineage>
</organism>
<gene>
    <name evidence="1" type="ORF">LSAT_V11C800433510</name>
</gene>
<evidence type="ECO:0000313" key="2">
    <source>
        <dbReference type="Proteomes" id="UP000235145"/>
    </source>
</evidence>
<protein>
    <submittedName>
        <fullName evidence="1">Uncharacterized protein</fullName>
    </submittedName>
</protein>
<name>A0A9R1WWE2_LACSA</name>
<accession>A0A9R1WWE2</accession>
<sequence length="120" mass="13430">MKDDSDNIHEVEYEECVDCSKLSVISVTLLAKGKENVDSTMTLNNDFYSTTKDDGSQESVVVRDITNNTIDNDDDSFLCPTCIKRLPNQVFVATGNEETIDPKINELLKEDNSKVNDEGF</sequence>
<keyword evidence="2" id="KW-1185">Reference proteome</keyword>
<reference evidence="1 2" key="1">
    <citation type="journal article" date="2017" name="Nat. Commun.">
        <title>Genome assembly with in vitro proximity ligation data and whole-genome triplication in lettuce.</title>
        <authorList>
            <person name="Reyes-Chin-Wo S."/>
            <person name="Wang Z."/>
            <person name="Yang X."/>
            <person name="Kozik A."/>
            <person name="Arikit S."/>
            <person name="Song C."/>
            <person name="Xia L."/>
            <person name="Froenicke L."/>
            <person name="Lavelle D.O."/>
            <person name="Truco M.J."/>
            <person name="Xia R."/>
            <person name="Zhu S."/>
            <person name="Xu C."/>
            <person name="Xu H."/>
            <person name="Xu X."/>
            <person name="Cox K."/>
            <person name="Korf I."/>
            <person name="Meyers B.C."/>
            <person name="Michelmore R.W."/>
        </authorList>
    </citation>
    <scope>NUCLEOTIDE SEQUENCE [LARGE SCALE GENOMIC DNA]</scope>
    <source>
        <strain evidence="2">cv. Salinas</strain>
        <tissue evidence="1">Seedlings</tissue>
    </source>
</reference>
<evidence type="ECO:0000313" key="1">
    <source>
        <dbReference type="EMBL" id="KAJ0191515.1"/>
    </source>
</evidence>
<dbReference type="EMBL" id="NBSK02000008">
    <property type="protein sequence ID" value="KAJ0191515.1"/>
    <property type="molecule type" value="Genomic_DNA"/>
</dbReference>
<dbReference type="Proteomes" id="UP000235145">
    <property type="component" value="Unassembled WGS sequence"/>
</dbReference>
<proteinExistence type="predicted"/>